<keyword evidence="10" id="KW-0812">Transmembrane</keyword>
<dbReference type="GO" id="GO:0005737">
    <property type="term" value="C:cytoplasm"/>
    <property type="evidence" value="ECO:0007669"/>
    <property type="project" value="UniProtKB-SubCell"/>
</dbReference>
<evidence type="ECO:0000256" key="6">
    <source>
        <dbReference type="ARBA" id="ARBA00022687"/>
    </source>
</evidence>
<protein>
    <recommendedName>
        <fullName evidence="3">RING-type E3 ubiquitin transferase</fullName>
        <ecNumber evidence="3">2.3.2.27</ecNumber>
    </recommendedName>
</protein>
<proteinExistence type="predicted"/>
<dbReference type="GO" id="GO:0016055">
    <property type="term" value="P:Wnt signaling pathway"/>
    <property type="evidence" value="ECO:0007669"/>
    <property type="project" value="UniProtKB-KW"/>
</dbReference>
<dbReference type="CDD" id="cd00022">
    <property type="entry name" value="BIR"/>
    <property type="match status" value="1"/>
</dbReference>
<comment type="catalytic activity">
    <reaction evidence="1">
        <text>S-ubiquitinyl-[E2 ubiquitin-conjugating enzyme]-L-cysteine + [acceptor protein]-L-lysine = [E2 ubiquitin-conjugating enzyme]-L-cysteine + N(6)-ubiquitinyl-[acceptor protein]-L-lysine.</text>
        <dbReference type="EC" id="2.3.2.27"/>
    </reaction>
</comment>
<dbReference type="Gene3D" id="1.10.1170.10">
    <property type="entry name" value="Inhibitor Of Apoptosis Protein (2mihbC-IAP-1), Chain A"/>
    <property type="match status" value="1"/>
</dbReference>
<reference evidence="11" key="2">
    <citation type="submission" date="2025-09" db="UniProtKB">
        <authorList>
            <consortium name="Ensembl"/>
        </authorList>
    </citation>
    <scope>IDENTIFICATION</scope>
</reference>
<keyword evidence="10" id="KW-0472">Membrane</keyword>
<keyword evidence="5" id="KW-0808">Transferase</keyword>
<evidence type="ECO:0000256" key="9">
    <source>
        <dbReference type="ARBA" id="ARBA00022786"/>
    </source>
</evidence>
<dbReference type="Proteomes" id="UP000472260">
    <property type="component" value="Unassembled WGS sequence"/>
</dbReference>
<dbReference type="EC" id="2.3.2.27" evidence="3"/>
<dbReference type="PANTHER" id="PTHR10044:SF115">
    <property type="entry name" value="E3 UBIQUITIN-PROTEIN LIGASE XIAP"/>
    <property type="match status" value="1"/>
</dbReference>
<dbReference type="PROSITE" id="PS50143">
    <property type="entry name" value="BIR_REPEAT_2"/>
    <property type="match status" value="1"/>
</dbReference>
<evidence type="ECO:0000313" key="11">
    <source>
        <dbReference type="Ensembl" id="ENSSANP00000102895.1"/>
    </source>
</evidence>
<keyword evidence="6" id="KW-0879">Wnt signaling pathway</keyword>
<keyword evidence="7" id="KW-0053">Apoptosis</keyword>
<reference evidence="11" key="1">
    <citation type="submission" date="2025-08" db="UniProtKB">
        <authorList>
            <consortium name="Ensembl"/>
        </authorList>
    </citation>
    <scope>IDENTIFICATION</scope>
</reference>
<dbReference type="GO" id="GO:0006915">
    <property type="term" value="P:apoptotic process"/>
    <property type="evidence" value="ECO:0007669"/>
    <property type="project" value="UniProtKB-KW"/>
</dbReference>
<name>A0A671T3I5_9TELE</name>
<dbReference type="SMART" id="SM00238">
    <property type="entry name" value="BIR"/>
    <property type="match status" value="1"/>
</dbReference>
<keyword evidence="12" id="KW-1185">Reference proteome</keyword>
<comment type="subcellular location">
    <subcellularLocation>
        <location evidence="2">Cytoplasm</location>
    </subcellularLocation>
</comment>
<evidence type="ECO:0000256" key="4">
    <source>
        <dbReference type="ARBA" id="ARBA00022490"/>
    </source>
</evidence>
<evidence type="ECO:0000256" key="1">
    <source>
        <dbReference type="ARBA" id="ARBA00000900"/>
    </source>
</evidence>
<evidence type="ECO:0000256" key="2">
    <source>
        <dbReference type="ARBA" id="ARBA00004496"/>
    </source>
</evidence>
<dbReference type="AlphaFoldDB" id="A0A671T3I5"/>
<dbReference type="Ensembl" id="ENSSANT00000109209.1">
    <property type="protein sequence ID" value="ENSSANP00000102895.1"/>
    <property type="gene ID" value="ENSSANG00000050461.1"/>
</dbReference>
<evidence type="ECO:0000256" key="3">
    <source>
        <dbReference type="ARBA" id="ARBA00012483"/>
    </source>
</evidence>
<dbReference type="GO" id="GO:0051726">
    <property type="term" value="P:regulation of cell cycle"/>
    <property type="evidence" value="ECO:0007669"/>
    <property type="project" value="TreeGrafter"/>
</dbReference>
<dbReference type="GO" id="GO:0005634">
    <property type="term" value="C:nucleus"/>
    <property type="evidence" value="ECO:0007669"/>
    <property type="project" value="TreeGrafter"/>
</dbReference>
<feature type="transmembrane region" description="Helical" evidence="10">
    <location>
        <begin position="20"/>
        <end position="42"/>
    </location>
</feature>
<dbReference type="GO" id="GO:0043027">
    <property type="term" value="F:cysteine-type endopeptidase inhibitor activity involved in apoptotic process"/>
    <property type="evidence" value="ECO:0007669"/>
    <property type="project" value="TreeGrafter"/>
</dbReference>
<evidence type="ECO:0000256" key="5">
    <source>
        <dbReference type="ARBA" id="ARBA00022679"/>
    </source>
</evidence>
<keyword evidence="10" id="KW-1133">Transmembrane helix</keyword>
<dbReference type="InterPro" id="IPR050784">
    <property type="entry name" value="IAP"/>
</dbReference>
<keyword evidence="9" id="KW-0833">Ubl conjugation pathway</keyword>
<evidence type="ECO:0000313" key="12">
    <source>
        <dbReference type="Proteomes" id="UP000472260"/>
    </source>
</evidence>
<keyword evidence="4" id="KW-0963">Cytoplasm</keyword>
<dbReference type="GO" id="GO:0061630">
    <property type="term" value="F:ubiquitin protein ligase activity"/>
    <property type="evidence" value="ECO:0007669"/>
    <property type="project" value="UniProtKB-EC"/>
</dbReference>
<evidence type="ECO:0000256" key="7">
    <source>
        <dbReference type="ARBA" id="ARBA00022703"/>
    </source>
</evidence>
<sequence>MYVYIYTESVKMLTCFQVLAFKNVILATLLEGLAAAGMYYLGPNDTVKCFCCGQQLAGWEPGDEAWGEHAKHYPNCFFILGHDVENRFIQCEEWTKVEVILNSYFKNLAFD</sequence>
<organism evidence="11 12">
    <name type="scientific">Sinocyclocheilus anshuiensis</name>
    <dbReference type="NCBI Taxonomy" id="1608454"/>
    <lineage>
        <taxon>Eukaryota</taxon>
        <taxon>Metazoa</taxon>
        <taxon>Chordata</taxon>
        <taxon>Craniata</taxon>
        <taxon>Vertebrata</taxon>
        <taxon>Euteleostomi</taxon>
        <taxon>Actinopterygii</taxon>
        <taxon>Neopterygii</taxon>
        <taxon>Teleostei</taxon>
        <taxon>Ostariophysi</taxon>
        <taxon>Cypriniformes</taxon>
        <taxon>Cyprinidae</taxon>
        <taxon>Cyprininae</taxon>
        <taxon>Sinocyclocheilus</taxon>
    </lineage>
</organism>
<dbReference type="SUPFAM" id="SSF57924">
    <property type="entry name" value="Inhibitor of apoptosis (IAP) repeat"/>
    <property type="match status" value="1"/>
</dbReference>
<dbReference type="InterPro" id="IPR001370">
    <property type="entry name" value="BIR_rpt"/>
</dbReference>
<dbReference type="GO" id="GO:0031398">
    <property type="term" value="P:positive regulation of protein ubiquitination"/>
    <property type="evidence" value="ECO:0007669"/>
    <property type="project" value="TreeGrafter"/>
</dbReference>
<dbReference type="Pfam" id="PF00653">
    <property type="entry name" value="BIR"/>
    <property type="match status" value="1"/>
</dbReference>
<accession>A0A671T3I5</accession>
<dbReference type="GO" id="GO:0090263">
    <property type="term" value="P:positive regulation of canonical Wnt signaling pathway"/>
    <property type="evidence" value="ECO:0007669"/>
    <property type="project" value="TreeGrafter"/>
</dbReference>
<dbReference type="GO" id="GO:0043066">
    <property type="term" value="P:negative regulation of apoptotic process"/>
    <property type="evidence" value="ECO:0007669"/>
    <property type="project" value="TreeGrafter"/>
</dbReference>
<evidence type="ECO:0000256" key="8">
    <source>
        <dbReference type="ARBA" id="ARBA00022737"/>
    </source>
</evidence>
<evidence type="ECO:0000256" key="10">
    <source>
        <dbReference type="SAM" id="Phobius"/>
    </source>
</evidence>
<keyword evidence="8" id="KW-0677">Repeat</keyword>
<dbReference type="PANTHER" id="PTHR10044">
    <property type="entry name" value="INHIBITOR OF APOPTOSIS"/>
    <property type="match status" value="1"/>
</dbReference>